<dbReference type="GO" id="GO:0009289">
    <property type="term" value="C:pilus"/>
    <property type="evidence" value="ECO:0007669"/>
    <property type="project" value="UniProtKB-SubCell"/>
</dbReference>
<dbReference type="AlphaFoldDB" id="A0A562DLG9"/>
<evidence type="ECO:0000256" key="6">
    <source>
        <dbReference type="ARBA" id="ARBA00023263"/>
    </source>
</evidence>
<dbReference type="EMBL" id="VLJS01000055">
    <property type="protein sequence ID" value="TWH10404.1"/>
    <property type="molecule type" value="Genomic_DNA"/>
</dbReference>
<comment type="subcellular location">
    <subcellularLocation>
        <location evidence="1">Fimbrium</location>
    </subcellularLocation>
</comment>
<dbReference type="GO" id="GO:0046872">
    <property type="term" value="F:metal ion binding"/>
    <property type="evidence" value="ECO:0007669"/>
    <property type="project" value="UniProtKB-KW"/>
</dbReference>
<keyword evidence="9" id="KW-1185">Reference proteome</keyword>
<gene>
    <name evidence="8" type="ORF">L613_002700000240</name>
</gene>
<evidence type="ECO:0000313" key="8">
    <source>
        <dbReference type="EMBL" id="TWH10404.1"/>
    </source>
</evidence>
<evidence type="ECO:0000256" key="2">
    <source>
        <dbReference type="ARBA" id="ARBA00008387"/>
    </source>
</evidence>
<name>A0A562DLG9_9GAMM</name>
<feature type="domain" description="PilY1 beta-propeller" evidence="7">
    <location>
        <begin position="763"/>
        <end position="1022"/>
    </location>
</feature>
<comment type="caution">
    <text evidence="8">The sequence shown here is derived from an EMBL/GenBank/DDBJ whole genome shotgun (WGS) entry which is preliminary data.</text>
</comment>
<keyword evidence="3" id="KW-1029">Fimbrium biogenesis</keyword>
<evidence type="ECO:0000256" key="1">
    <source>
        <dbReference type="ARBA" id="ARBA00004561"/>
    </source>
</evidence>
<accession>A0A562DLG9</accession>
<evidence type="ECO:0000256" key="4">
    <source>
        <dbReference type="ARBA" id="ARBA00022723"/>
    </source>
</evidence>
<proteinExistence type="inferred from homology"/>
<comment type="similarity">
    <text evidence="2">Belongs to the PilY1 family.</text>
</comment>
<reference evidence="8 9" key="1">
    <citation type="submission" date="2019-07" db="EMBL/GenBank/DDBJ databases">
        <title>Genome sequencing of lignin-degrading bacterial isolates.</title>
        <authorList>
            <person name="Gladden J."/>
        </authorList>
    </citation>
    <scope>NUCLEOTIDE SEQUENCE [LARGE SCALE GENOMIC DNA]</scope>
    <source>
        <strain evidence="8 9">J19</strain>
    </source>
</reference>
<dbReference type="Proteomes" id="UP000321583">
    <property type="component" value="Unassembled WGS sequence"/>
</dbReference>
<evidence type="ECO:0000313" key="9">
    <source>
        <dbReference type="Proteomes" id="UP000321583"/>
    </source>
</evidence>
<evidence type="ECO:0000256" key="5">
    <source>
        <dbReference type="ARBA" id="ARBA00022837"/>
    </source>
</evidence>
<dbReference type="SUPFAM" id="SSF50998">
    <property type="entry name" value="Quinoprotein alcohol dehydrogenase-like"/>
    <property type="match status" value="1"/>
</dbReference>
<dbReference type="Pfam" id="PF05567">
    <property type="entry name" value="T4P_PilY1"/>
    <property type="match status" value="1"/>
</dbReference>
<dbReference type="InterPro" id="IPR011047">
    <property type="entry name" value="Quinoprotein_ADH-like_sf"/>
</dbReference>
<protein>
    <submittedName>
        <fullName evidence="8">Type IV pilus assembly protein PilY1</fullName>
    </submittedName>
</protein>
<keyword evidence="6" id="KW-0281">Fimbrium</keyword>
<keyword evidence="5" id="KW-0106">Calcium</keyword>
<organism evidence="8 9">
    <name type="scientific">Pseudoxanthomonas taiwanensis J19</name>
    <dbReference type="NCBI Taxonomy" id="935569"/>
    <lineage>
        <taxon>Bacteria</taxon>
        <taxon>Pseudomonadati</taxon>
        <taxon>Pseudomonadota</taxon>
        <taxon>Gammaproteobacteria</taxon>
        <taxon>Lysobacterales</taxon>
        <taxon>Lysobacteraceae</taxon>
        <taxon>Pseudoxanthomonas</taxon>
    </lineage>
</organism>
<dbReference type="InterPro" id="IPR008707">
    <property type="entry name" value="B-propeller_PilY1"/>
</dbReference>
<sequence>MAVFCSISSVSGVNIENKPLTVGSSVPGNLVLVPSVEYPTIHSQANIGNYDATRRYSGYFDPDKCYAYHYSATESERHFYPVGLASSFNCPTAGQWSGNYMNWAATQTIDPFRLALTGGYRVKDEPGETWLEKARHAPGYGLYPNRRLPASGNNATLVANVTAAQWDNLTVRIEGLGNKMRFSSSGNLDNTPTAYNPAIHLLTKGVAEQSHWESCREGQQGCQNNGTRRNPRWERKVVDVAAVPSDAGTVYEVSVRVKVCDASVGVESNCKQYAQGWKPEGLIQEYAERIRYSIFGFLNETGNQRNGGVMRARQKFVGPYTNYPELGRLANVNSEWNSSTGVLVRNPDPDDANGTGFGVADSGVINYLNKFGQMTGQNPKGNDPVSELYYAALRYFRGQGNLADYTNNLDYNKADGFPVITNWDDPIRYSCQVNAALGIGDVYTHADHDLPPDDKTLAQQYTNRVFQLEGINKAASAEFSGRGNSAYIAGLAYYAHTNDLRPDDAAKPNTKGMQTLSTYWVDVRENQRLEPKTGNQYWLAAKYGGFRVPSGFRPLTDNLPAGSWHTSGEYLTAGANGGVTSTVTDYPRPDNFYVASEADKMVESLRAAFRKIVDDASGSASSFASNTTKLEVGARTYQAKYISNGWAGRLTASDVDTATGNLTDIWDASDWLGQAAGDLKVNANATTLNYTQRQILYNNSGTLANFITNWTGNTLTSPTLAKPGAFSTLNDNQLKYILGDRTHERQSTVNGSLRTFRDRRGMLGDIINSTPVYVGRPNANLYAGDASYATFVSQQSSRTPVVYVGANDGMLHAFKAPDSCTGANAECGKELFAFMPTEAMGVLTQNDPSTNKYPYWHPEYDHAYSVDGELTVADVKHNGTWKTILVGTMGRGGKSIFALDVTDPASPSLLWEKTASDPAIGSLLGNALGRPIIAKVADNDWRVFIGNGPNSSSGESVLIMLNAVTGANANTKSTGADGDNGLSGVNVWDDHGTVIPSKPDGNFDTVYAGDMNGNLWKFDLDNNTVTRLFTTQAGQPITAAPLVAKNPYNPPETWVFFGTGRYLSTADTSSTANQVVQSWYGIIDRDAAVTRATLSQSRITHQDSVGRVIEKVGAPGTNGWYIDLQSPAEAAGGTPKGERMVVPNFFQGMALIGTTRYPDSTDPCSPTGRGYTMAIDPFTGGRLGSAFFDMNGNGTVGDSGDYYGGNTDTPYSGVAYDSGPNNPIFLGSYMYTSLDDGSYSKIMTSGSQALVRRVSWRELINGN</sequence>
<evidence type="ECO:0000259" key="7">
    <source>
        <dbReference type="Pfam" id="PF05567"/>
    </source>
</evidence>
<evidence type="ECO:0000256" key="3">
    <source>
        <dbReference type="ARBA" id="ARBA00022558"/>
    </source>
</evidence>
<keyword evidence="4" id="KW-0479">Metal-binding</keyword>